<dbReference type="AlphaFoldDB" id="A0A4V6PVF6"/>
<sequence length="173" mass="17581">MSEAVSFAAVLVFPVAMAFAAASDLLTMTIPNRLSLALVAAFFVAAAATGLGFGATGVHVAVGLGVLSATFAMFAFGWIGGGDAKLAAAIALWVGPDQAVPFLIYTAILGGVLASAFLGFRALPIPAFALREEWIQRLHAPGNGVPYGIALAGGALMVFPEGRWFQAVAAVLS</sequence>
<proteinExistence type="predicted"/>
<accession>A0A4V6PVF6</accession>
<dbReference type="RefSeq" id="WP_281010175.1">
    <property type="nucleotide sequence ID" value="NZ_BSPM01000002.1"/>
</dbReference>
<gene>
    <name evidence="8" type="ORF">EDD54_2742</name>
</gene>
<name>A0A4V6PVF6_9HYPH</name>
<dbReference type="Gene3D" id="1.20.120.1220">
    <property type="match status" value="1"/>
</dbReference>
<evidence type="ECO:0000256" key="6">
    <source>
        <dbReference type="SAM" id="Phobius"/>
    </source>
</evidence>
<dbReference type="GO" id="GO:0004190">
    <property type="term" value="F:aspartic-type endopeptidase activity"/>
    <property type="evidence" value="ECO:0007669"/>
    <property type="project" value="InterPro"/>
</dbReference>
<organism evidence="8 9">
    <name type="scientific">Oharaeibacter diazotrophicus</name>
    <dbReference type="NCBI Taxonomy" id="1920512"/>
    <lineage>
        <taxon>Bacteria</taxon>
        <taxon>Pseudomonadati</taxon>
        <taxon>Pseudomonadota</taxon>
        <taxon>Alphaproteobacteria</taxon>
        <taxon>Hyphomicrobiales</taxon>
        <taxon>Pleomorphomonadaceae</taxon>
        <taxon>Oharaeibacter</taxon>
    </lineage>
</organism>
<dbReference type="Pfam" id="PF01478">
    <property type="entry name" value="Peptidase_A24"/>
    <property type="match status" value="1"/>
</dbReference>
<comment type="caution">
    <text evidence="8">The sequence shown here is derived from an EMBL/GenBank/DDBJ whole genome shotgun (WGS) entry which is preliminary data.</text>
</comment>
<dbReference type="EMBL" id="SNXY01000008">
    <property type="protein sequence ID" value="TDP84138.1"/>
    <property type="molecule type" value="Genomic_DNA"/>
</dbReference>
<feature type="domain" description="Prepilin type IV endopeptidase peptidase" evidence="7">
    <location>
        <begin position="11"/>
        <end position="114"/>
    </location>
</feature>
<keyword evidence="2" id="KW-1003">Cell membrane</keyword>
<comment type="subcellular location">
    <subcellularLocation>
        <location evidence="1">Cell membrane</location>
        <topology evidence="1">Multi-pass membrane protein</topology>
    </subcellularLocation>
</comment>
<evidence type="ECO:0000259" key="7">
    <source>
        <dbReference type="Pfam" id="PF01478"/>
    </source>
</evidence>
<feature type="transmembrane region" description="Helical" evidence="6">
    <location>
        <begin position="99"/>
        <end position="120"/>
    </location>
</feature>
<evidence type="ECO:0000313" key="9">
    <source>
        <dbReference type="Proteomes" id="UP000294547"/>
    </source>
</evidence>
<feature type="transmembrane region" description="Helical" evidence="6">
    <location>
        <begin position="60"/>
        <end position="79"/>
    </location>
</feature>
<evidence type="ECO:0000256" key="1">
    <source>
        <dbReference type="ARBA" id="ARBA00004651"/>
    </source>
</evidence>
<dbReference type="InterPro" id="IPR000045">
    <property type="entry name" value="Prepilin_IV_endopep_pep"/>
</dbReference>
<dbReference type="InterPro" id="IPR052218">
    <property type="entry name" value="Preflagellin_Peptidase"/>
</dbReference>
<reference evidence="8 9" key="1">
    <citation type="submission" date="2019-03" db="EMBL/GenBank/DDBJ databases">
        <title>Genomic Encyclopedia of Type Strains, Phase IV (KMG-IV): sequencing the most valuable type-strain genomes for metagenomic binning, comparative biology and taxonomic classification.</title>
        <authorList>
            <person name="Goeker M."/>
        </authorList>
    </citation>
    <scope>NUCLEOTIDE SEQUENCE [LARGE SCALE GENOMIC DNA]</scope>
    <source>
        <strain evidence="8 9">DSM 102969</strain>
    </source>
</reference>
<dbReference type="PANTHER" id="PTHR36506:SF1">
    <property type="entry name" value="PREFLAGELLIN PEPTIDASE"/>
    <property type="match status" value="1"/>
</dbReference>
<evidence type="ECO:0000256" key="5">
    <source>
        <dbReference type="ARBA" id="ARBA00023136"/>
    </source>
</evidence>
<evidence type="ECO:0000256" key="4">
    <source>
        <dbReference type="ARBA" id="ARBA00022989"/>
    </source>
</evidence>
<evidence type="ECO:0000256" key="2">
    <source>
        <dbReference type="ARBA" id="ARBA00022475"/>
    </source>
</evidence>
<keyword evidence="3 6" id="KW-0812">Transmembrane</keyword>
<dbReference type="Proteomes" id="UP000294547">
    <property type="component" value="Unassembled WGS sequence"/>
</dbReference>
<evidence type="ECO:0000313" key="8">
    <source>
        <dbReference type="EMBL" id="TDP84138.1"/>
    </source>
</evidence>
<protein>
    <submittedName>
        <fullName evidence="8">Prepilin peptidase CpaA</fullName>
    </submittedName>
</protein>
<keyword evidence="9" id="KW-1185">Reference proteome</keyword>
<evidence type="ECO:0000256" key="3">
    <source>
        <dbReference type="ARBA" id="ARBA00022692"/>
    </source>
</evidence>
<keyword evidence="5 6" id="KW-0472">Membrane</keyword>
<dbReference type="PANTHER" id="PTHR36506">
    <property type="entry name" value="PREFLAGELLIN PEPTIDASE"/>
    <property type="match status" value="1"/>
</dbReference>
<keyword evidence="4 6" id="KW-1133">Transmembrane helix</keyword>
<dbReference type="GO" id="GO:0005886">
    <property type="term" value="C:plasma membrane"/>
    <property type="evidence" value="ECO:0007669"/>
    <property type="project" value="UniProtKB-SubCell"/>
</dbReference>
<feature type="transmembrane region" description="Helical" evidence="6">
    <location>
        <begin position="36"/>
        <end position="53"/>
    </location>
</feature>